<evidence type="ECO:0000313" key="4">
    <source>
        <dbReference type="Proteomes" id="UP001247754"/>
    </source>
</evidence>
<dbReference type="RefSeq" id="WP_310459130.1">
    <property type="nucleotide sequence ID" value="NZ_JAVKPH010000042.1"/>
</dbReference>
<evidence type="ECO:0000256" key="2">
    <source>
        <dbReference type="SAM" id="MobiDB-lite"/>
    </source>
</evidence>
<organism evidence="3 4">
    <name type="scientific">Ruixingdingia sedimenti</name>
    <dbReference type="NCBI Taxonomy" id="3073604"/>
    <lineage>
        <taxon>Bacteria</taxon>
        <taxon>Pseudomonadati</taxon>
        <taxon>Pseudomonadota</taxon>
        <taxon>Alphaproteobacteria</taxon>
        <taxon>Rhodobacterales</taxon>
        <taxon>Paracoccaceae</taxon>
        <taxon>Ruixingdingia</taxon>
    </lineage>
</organism>
<dbReference type="PANTHER" id="PTHR35024:SF4">
    <property type="entry name" value="POLYMER-FORMING CYTOSKELETAL PROTEIN"/>
    <property type="match status" value="1"/>
</dbReference>
<comment type="caution">
    <text evidence="3">The sequence shown here is derived from an EMBL/GenBank/DDBJ whole genome shotgun (WGS) entry which is preliminary data.</text>
</comment>
<feature type="region of interest" description="Disordered" evidence="2">
    <location>
        <begin position="1"/>
        <end position="32"/>
    </location>
</feature>
<accession>A0ABU1FEN9</accession>
<feature type="region of interest" description="Disordered" evidence="2">
    <location>
        <begin position="128"/>
        <end position="165"/>
    </location>
</feature>
<dbReference type="InterPro" id="IPR007607">
    <property type="entry name" value="BacA/B"/>
</dbReference>
<evidence type="ECO:0000256" key="1">
    <source>
        <dbReference type="ARBA" id="ARBA00044755"/>
    </source>
</evidence>
<feature type="compositionally biased region" description="Pro residues" evidence="2">
    <location>
        <begin position="135"/>
        <end position="165"/>
    </location>
</feature>
<comment type="similarity">
    <text evidence="1">Belongs to the bactofilin family.</text>
</comment>
<keyword evidence="4" id="KW-1185">Reference proteome</keyword>
<gene>
    <name evidence="3" type="ORF">RGD00_20610</name>
</gene>
<evidence type="ECO:0000313" key="3">
    <source>
        <dbReference type="EMBL" id="MDR5655018.1"/>
    </source>
</evidence>
<dbReference type="PANTHER" id="PTHR35024">
    <property type="entry name" value="HYPOTHETICAL CYTOSOLIC PROTEIN"/>
    <property type="match status" value="1"/>
</dbReference>
<feature type="compositionally biased region" description="Gly residues" evidence="2">
    <location>
        <begin position="16"/>
        <end position="31"/>
    </location>
</feature>
<proteinExistence type="inferred from homology"/>
<dbReference type="EMBL" id="JAVKPH010000042">
    <property type="protein sequence ID" value="MDR5655018.1"/>
    <property type="molecule type" value="Genomic_DNA"/>
</dbReference>
<dbReference type="Proteomes" id="UP001247754">
    <property type="component" value="Unassembled WGS sequence"/>
</dbReference>
<reference evidence="3 4" key="1">
    <citation type="submission" date="2023-09" db="EMBL/GenBank/DDBJ databases">
        <title>Xinfangfangia sedmenti sp. nov., isolated the sedment.</title>
        <authorList>
            <person name="Xu L."/>
        </authorList>
    </citation>
    <scope>NUCLEOTIDE SEQUENCE [LARGE SCALE GENOMIC DNA]</scope>
    <source>
        <strain evidence="3 4">LG-4</strain>
    </source>
</reference>
<protein>
    <submittedName>
        <fullName evidence="3">Polymer-forming cytoskeletal protein</fullName>
    </submittedName>
</protein>
<name>A0ABU1FEN9_9RHOB</name>
<dbReference type="Pfam" id="PF04519">
    <property type="entry name" value="Bactofilin"/>
    <property type="match status" value="1"/>
</dbReference>
<feature type="compositionally biased region" description="Basic and acidic residues" evidence="2">
    <location>
        <begin position="1"/>
        <end position="10"/>
    </location>
</feature>
<sequence>MFSRSQDERVPPAGQGTAGGAGAGHGTGHGVTGQRSVLAADLRVTGIVASEGLIEVHGIIDGEVTAQSVLIGHDGEVSGKVTAGQVEVRGRIKGEVSTVRLTLRAAAQLDADVMAEVLLIESGAQVQGNFSRPVPQLPPPEAAEPEPPAAEPPAAEPPAEDPPTA</sequence>